<evidence type="ECO:0000313" key="1">
    <source>
        <dbReference type="EMBL" id="QWY82837.1"/>
    </source>
</evidence>
<dbReference type="EMBL" id="MW862992">
    <property type="protein sequence ID" value="QWY82837.1"/>
    <property type="molecule type" value="Genomic_DNA"/>
</dbReference>
<gene>
    <name evidence="1" type="primary">97</name>
    <name evidence="1" type="ORF">SEA_SILENTRX_97</name>
</gene>
<sequence length="67" mass="7980">MSASLHLVPPYTPVTAPRWKVRAEREADRRHRALVLLEELHRDTPWYCFRARRALHRAIVRHIGTGW</sequence>
<dbReference type="RefSeq" id="YP_010656478.1">
    <property type="nucleotide sequence ID" value="NC_070838.1"/>
</dbReference>
<reference evidence="1" key="1">
    <citation type="submission" date="2021-04" db="EMBL/GenBank/DDBJ databases">
        <authorList>
            <person name="Edwards E.G."/>
            <person name="Siddiqui F.A."/>
            <person name="Anastasi R.E."/>
            <person name="Conroy D.J."/>
            <person name="Gerton T.J."/>
            <person name="Laizure I.E."/>
            <person name="Reynolds J.D."/>
            <person name="Ulker M."/>
            <person name="Ouellette S.K."/>
            <person name="Duggan K.O."/>
            <person name="Johnson K.C."/>
            <person name="MacLea K.S."/>
            <person name="Garlena R.A."/>
            <person name="Russell D.A."/>
            <person name="Jacobs-Sera D."/>
            <person name="Hatfull G.F."/>
        </authorList>
    </citation>
    <scope>NUCLEOTIDE SEQUENCE</scope>
</reference>
<dbReference type="Proteomes" id="UP000693725">
    <property type="component" value="Segment"/>
</dbReference>
<protein>
    <submittedName>
        <fullName evidence="1">Uncharacterized protein</fullName>
    </submittedName>
</protein>
<name>A0A8F3IPN5_9CAUD</name>
<evidence type="ECO:0000313" key="2">
    <source>
        <dbReference type="Proteomes" id="UP000693725"/>
    </source>
</evidence>
<keyword evidence="2" id="KW-1185">Reference proteome</keyword>
<accession>A0A8F3IPN5</accession>
<organism evidence="1 2">
    <name type="scientific">Arthrobacter phage SilentRX</name>
    <dbReference type="NCBI Taxonomy" id="2836091"/>
    <lineage>
        <taxon>Viruses</taxon>
        <taxon>Duplodnaviria</taxon>
        <taxon>Heunggongvirae</taxon>
        <taxon>Uroviricota</taxon>
        <taxon>Caudoviricetes</taxon>
        <taxon>Silentrexvirus</taxon>
        <taxon>Silentrexvirus silentrx</taxon>
    </lineage>
</organism>
<dbReference type="GeneID" id="77932355"/>
<dbReference type="KEGG" id="vg:77932355"/>
<proteinExistence type="predicted"/>